<proteinExistence type="predicted"/>
<dbReference type="PANTHER" id="PTHR24567">
    <property type="entry name" value="CRP FAMILY TRANSCRIPTIONAL REGULATORY PROTEIN"/>
    <property type="match status" value="1"/>
</dbReference>
<dbReference type="InterPro" id="IPR018490">
    <property type="entry name" value="cNMP-bd_dom_sf"/>
</dbReference>
<dbReference type="InterPro" id="IPR000595">
    <property type="entry name" value="cNMP-bd_dom"/>
</dbReference>
<dbReference type="Pfam" id="PF13545">
    <property type="entry name" value="HTH_Crp_2"/>
    <property type="match status" value="1"/>
</dbReference>
<evidence type="ECO:0000313" key="6">
    <source>
        <dbReference type="Proteomes" id="UP000600449"/>
    </source>
</evidence>
<evidence type="ECO:0000259" key="4">
    <source>
        <dbReference type="PROSITE" id="PS51063"/>
    </source>
</evidence>
<keyword evidence="2" id="KW-0238">DNA-binding</keyword>
<organism evidence="5 6">
    <name type="scientific">Salinarimonas ramus</name>
    <dbReference type="NCBI Taxonomy" id="690164"/>
    <lineage>
        <taxon>Bacteria</taxon>
        <taxon>Pseudomonadati</taxon>
        <taxon>Pseudomonadota</taxon>
        <taxon>Alphaproteobacteria</taxon>
        <taxon>Hyphomicrobiales</taxon>
        <taxon>Salinarimonadaceae</taxon>
        <taxon>Salinarimonas</taxon>
    </lineage>
</organism>
<comment type="caution">
    <text evidence="5">The sequence shown here is derived from an EMBL/GenBank/DDBJ whole genome shotgun (WGS) entry which is preliminary data.</text>
</comment>
<evidence type="ECO:0000313" key="5">
    <source>
        <dbReference type="EMBL" id="GGK46395.1"/>
    </source>
</evidence>
<dbReference type="InterPro" id="IPR012318">
    <property type="entry name" value="HTH_CRP"/>
</dbReference>
<dbReference type="Proteomes" id="UP000600449">
    <property type="component" value="Unassembled WGS sequence"/>
</dbReference>
<dbReference type="InterPro" id="IPR014710">
    <property type="entry name" value="RmlC-like_jellyroll"/>
</dbReference>
<dbReference type="PROSITE" id="PS51063">
    <property type="entry name" value="HTH_CRP_2"/>
    <property type="match status" value="1"/>
</dbReference>
<keyword evidence="3" id="KW-0804">Transcription</keyword>
<dbReference type="PANTHER" id="PTHR24567:SF74">
    <property type="entry name" value="HTH-TYPE TRANSCRIPTIONAL REGULATOR ARCR"/>
    <property type="match status" value="1"/>
</dbReference>
<dbReference type="GO" id="GO:0003700">
    <property type="term" value="F:DNA-binding transcription factor activity"/>
    <property type="evidence" value="ECO:0007669"/>
    <property type="project" value="TreeGrafter"/>
</dbReference>
<dbReference type="RefSeq" id="WP_188914731.1">
    <property type="nucleotide sequence ID" value="NZ_BMMF01000012.1"/>
</dbReference>
<evidence type="ECO:0000256" key="1">
    <source>
        <dbReference type="ARBA" id="ARBA00023015"/>
    </source>
</evidence>
<dbReference type="InterPro" id="IPR050397">
    <property type="entry name" value="Env_Response_Regulators"/>
</dbReference>
<dbReference type="SUPFAM" id="SSF46785">
    <property type="entry name" value="Winged helix' DNA-binding domain"/>
    <property type="match status" value="1"/>
</dbReference>
<sequence>MSRRMYRNRCLAFLPDADLERLEQRLTPVSYEIGDVLLQADSPIDRIVFLERGLVSYVTRMDDGTSVESLTIGPDSAIGLMGGVGAPRALREAVMHVEGNGFAIATKDYLEAAEASPAIRDMTVRANTVTTAKLLQSVACNAKHSLEQRFARRILACSDASDAKRFALTQEQIADTLGVRRTSVTAAARALRDEGLIAYRHGRIWVENLAGLELRACGCRAAIRAEVDTLLPPHGAGAPKAKAG</sequence>
<dbReference type="GO" id="GO:0005829">
    <property type="term" value="C:cytosol"/>
    <property type="evidence" value="ECO:0007669"/>
    <property type="project" value="TreeGrafter"/>
</dbReference>
<reference evidence="5 6" key="1">
    <citation type="journal article" date="2014" name="Int. J. Syst. Evol. Microbiol.">
        <title>Complete genome sequence of Corynebacterium casei LMG S-19264T (=DSM 44701T), isolated from a smear-ripened cheese.</title>
        <authorList>
            <consortium name="US DOE Joint Genome Institute (JGI-PGF)"/>
            <person name="Walter F."/>
            <person name="Albersmeier A."/>
            <person name="Kalinowski J."/>
            <person name="Ruckert C."/>
        </authorList>
    </citation>
    <scope>NUCLEOTIDE SEQUENCE [LARGE SCALE GENOMIC DNA]</scope>
    <source>
        <strain evidence="5 6">CGMCC 1.9161</strain>
    </source>
</reference>
<dbReference type="CDD" id="cd00038">
    <property type="entry name" value="CAP_ED"/>
    <property type="match status" value="1"/>
</dbReference>
<keyword evidence="1" id="KW-0805">Transcription regulation</keyword>
<dbReference type="SUPFAM" id="SSF51206">
    <property type="entry name" value="cAMP-binding domain-like"/>
    <property type="match status" value="1"/>
</dbReference>
<name>A0A917V7J0_9HYPH</name>
<dbReference type="InterPro" id="IPR036390">
    <property type="entry name" value="WH_DNA-bd_sf"/>
</dbReference>
<evidence type="ECO:0000256" key="3">
    <source>
        <dbReference type="ARBA" id="ARBA00023163"/>
    </source>
</evidence>
<accession>A0A917V7J0</accession>
<dbReference type="GO" id="GO:0003677">
    <property type="term" value="F:DNA binding"/>
    <property type="evidence" value="ECO:0007669"/>
    <property type="project" value="UniProtKB-KW"/>
</dbReference>
<gene>
    <name evidence="5" type="ORF">GCM10011322_36820</name>
</gene>
<evidence type="ECO:0000256" key="2">
    <source>
        <dbReference type="ARBA" id="ARBA00023125"/>
    </source>
</evidence>
<keyword evidence="6" id="KW-1185">Reference proteome</keyword>
<dbReference type="AlphaFoldDB" id="A0A917V7J0"/>
<dbReference type="SMART" id="SM00100">
    <property type="entry name" value="cNMP"/>
    <property type="match status" value="1"/>
</dbReference>
<protein>
    <recommendedName>
        <fullName evidence="4">HTH crp-type domain-containing protein</fullName>
    </recommendedName>
</protein>
<feature type="domain" description="HTH crp-type" evidence="4">
    <location>
        <begin position="144"/>
        <end position="210"/>
    </location>
</feature>
<dbReference type="EMBL" id="BMMF01000012">
    <property type="protein sequence ID" value="GGK46395.1"/>
    <property type="molecule type" value="Genomic_DNA"/>
</dbReference>
<dbReference type="Gene3D" id="2.60.120.10">
    <property type="entry name" value="Jelly Rolls"/>
    <property type="match status" value="1"/>
</dbReference>